<evidence type="ECO:0000256" key="1">
    <source>
        <dbReference type="SAM" id="Phobius"/>
    </source>
</evidence>
<dbReference type="SMART" id="SM00261">
    <property type="entry name" value="FU"/>
    <property type="match status" value="3"/>
</dbReference>
<dbReference type="AlphaFoldDB" id="V6LAY3"/>
<keyword evidence="4" id="KW-1185">Reference proteome</keyword>
<dbReference type="EMBL" id="KI546169">
    <property type="protein sequence ID" value="EST41615.1"/>
    <property type="molecule type" value="Genomic_DNA"/>
</dbReference>
<dbReference type="PANTHER" id="PTHR45756">
    <property type="entry name" value="PALMITOYLTRANSFERASE"/>
    <property type="match status" value="1"/>
</dbReference>
<dbReference type="VEuPathDB" id="GiardiaDB:SS50377_28560"/>
<sequence>MDTTGTCTRTDTNCKAGHFCPTTGTAEVNCVSCSENMTFGQGCYCKDKDVTTNCKVCTGEACTTCLPGSFLNGNVCTKCSKGCGECTSLNACQNCAEGYTIQEDECVRICNSNKDCEDETSTYCEISINRCRKCSTDCTICESPDFCYACNGNTHVTTIAGQCGLNCEDLTDGNYCKYGTAMVCDEEINSACKCGVASNCASCNAELNACDTCLPNVVKGKDGACNACAVGYKFIGDMCWPEQQGTGTNKIGTGAIVGIVVGVLVVVGAVGGGLAYYFIRKAKKRVEQQ</sequence>
<dbReference type="Gene3D" id="2.10.220.10">
    <property type="entry name" value="Hormone Receptor, Insulin-like Growth Factor Receptor 1, Chain A, domain 2"/>
    <property type="match status" value="1"/>
</dbReference>
<accession>V6LAY3</accession>
<name>V6LAY3_9EUKA</name>
<keyword evidence="1" id="KW-1133">Transmembrane helix</keyword>
<dbReference type="InterPro" id="IPR009030">
    <property type="entry name" value="Growth_fac_rcpt_cys_sf"/>
</dbReference>
<protein>
    <submittedName>
        <fullName evidence="2">Cysteine-rich membrane protein 1</fullName>
    </submittedName>
</protein>
<proteinExistence type="predicted"/>
<dbReference type="InterPro" id="IPR053215">
    <property type="entry name" value="TKL_Ser/Thr_kinase"/>
</dbReference>
<dbReference type="Proteomes" id="UP000018208">
    <property type="component" value="Unassembled WGS sequence"/>
</dbReference>
<dbReference type="SUPFAM" id="SSF57184">
    <property type="entry name" value="Growth factor receptor domain"/>
    <property type="match status" value="1"/>
</dbReference>
<gene>
    <name evidence="2" type="ORF">SS50377_18965</name>
    <name evidence="3" type="ORF">SS50377_28560</name>
</gene>
<dbReference type="PANTHER" id="PTHR45756:SF1">
    <property type="entry name" value="PROTEIN KINASE DOMAIN CONTAINING PROTEIN"/>
    <property type="match status" value="1"/>
</dbReference>
<feature type="transmembrane region" description="Helical" evidence="1">
    <location>
        <begin position="255"/>
        <end position="279"/>
    </location>
</feature>
<evidence type="ECO:0000313" key="2">
    <source>
        <dbReference type="EMBL" id="EST41615.1"/>
    </source>
</evidence>
<keyword evidence="1" id="KW-0472">Membrane</keyword>
<organism evidence="2">
    <name type="scientific">Spironucleus salmonicida</name>
    <dbReference type="NCBI Taxonomy" id="348837"/>
    <lineage>
        <taxon>Eukaryota</taxon>
        <taxon>Metamonada</taxon>
        <taxon>Diplomonadida</taxon>
        <taxon>Hexamitidae</taxon>
        <taxon>Hexamitinae</taxon>
        <taxon>Spironucleus</taxon>
    </lineage>
</organism>
<dbReference type="OrthoDB" id="300641at2759"/>
<evidence type="ECO:0000313" key="4">
    <source>
        <dbReference type="Proteomes" id="UP000018208"/>
    </source>
</evidence>
<evidence type="ECO:0000313" key="3">
    <source>
        <dbReference type="EMBL" id="KAH0569605.1"/>
    </source>
</evidence>
<dbReference type="EMBL" id="AUWU02000009">
    <property type="protein sequence ID" value="KAH0569605.1"/>
    <property type="molecule type" value="Genomic_DNA"/>
</dbReference>
<keyword evidence="1" id="KW-0812">Transmembrane</keyword>
<reference evidence="3" key="2">
    <citation type="submission" date="2020-12" db="EMBL/GenBank/DDBJ databases">
        <title>New Spironucleus salmonicida genome in near-complete chromosomes.</title>
        <authorList>
            <person name="Xu F."/>
            <person name="Kurt Z."/>
            <person name="Jimenez-Gonzalez A."/>
            <person name="Astvaldsson A."/>
            <person name="Andersson J.O."/>
            <person name="Svard S.G."/>
        </authorList>
    </citation>
    <scope>NUCLEOTIDE SEQUENCE</scope>
    <source>
        <strain evidence="3">ATCC 50377</strain>
    </source>
</reference>
<reference evidence="2 3" key="1">
    <citation type="journal article" date="2014" name="PLoS Genet.">
        <title>The Genome of Spironucleus salmonicida Highlights a Fish Pathogen Adapted to Fluctuating Environments.</title>
        <authorList>
            <person name="Xu F."/>
            <person name="Jerlstrom-Hultqvist J."/>
            <person name="Einarsson E."/>
            <person name="Astvaldsson A."/>
            <person name="Svard S.G."/>
            <person name="Andersson J.O."/>
        </authorList>
    </citation>
    <scope>NUCLEOTIDE SEQUENCE</scope>
    <source>
        <strain evidence="3">ATCC 50377</strain>
    </source>
</reference>
<dbReference type="InterPro" id="IPR006212">
    <property type="entry name" value="Furin_repeat"/>
</dbReference>